<dbReference type="InterPro" id="IPR002213">
    <property type="entry name" value="UDP_glucos_trans"/>
</dbReference>
<dbReference type="PANTHER" id="PTHR11926">
    <property type="entry name" value="GLUCOSYL/GLUCURONOSYL TRANSFERASES"/>
    <property type="match status" value="1"/>
</dbReference>
<gene>
    <name evidence="4" type="ORF">CEURO_LOCUS12584</name>
</gene>
<sequence length="453" mass="50514">MEARTECHVVAMPYPGRGHINPMINLCKLISARRPHTLFTFILTQEWYGFIRSDPTPENIRFLTVPDVIPSEIGRAKDFPGFYRATQTKLEAPVEEILDRLEPPKPNVILHDTYLPWVVSLGIRKNIPVASLYTMSATVFSVFHHWDLLVQKGHTNNPHISELVNYIPGVAAIKVSDLPTPVIGKGKELIDDVLKAFSMVPKAQYLLFTSVYELEASAIDALRENLSIPIHPIGPAIPYFGTKEQLSPVIADEDQESDNVIKWLNAQAKSSVLYISQGSFLSVSSAQLDEIIAGVHESGVKYLWVAPGGDIDTSRFHRRNGDGGLVVPWCNQFTVLCHPSVGGFWSHCGWNSTKEAAFAGIPVLTFPIFWDQTTNSELIVGVWKIGVKVQKGDGSLVMRDEICGLLRRFMDLDDDDMKEMRKRAKMVRETCQNSLKKGGSADLNIDAFINDIS</sequence>
<dbReference type="GO" id="GO:0080043">
    <property type="term" value="F:quercetin 3-O-glucosyltransferase activity"/>
    <property type="evidence" value="ECO:0007669"/>
    <property type="project" value="TreeGrafter"/>
</dbReference>
<dbReference type="GO" id="GO:0080044">
    <property type="term" value="F:quercetin 7-O-glucosyltransferase activity"/>
    <property type="evidence" value="ECO:0007669"/>
    <property type="project" value="TreeGrafter"/>
</dbReference>
<evidence type="ECO:0000313" key="5">
    <source>
        <dbReference type="Proteomes" id="UP001152484"/>
    </source>
</evidence>
<dbReference type="PANTHER" id="PTHR11926:SF1494">
    <property type="entry name" value="FLAVONOL 3-O-GLUCOSYLTRANSFERASE UGT76E12-RELATED"/>
    <property type="match status" value="1"/>
</dbReference>
<evidence type="ECO:0000256" key="1">
    <source>
        <dbReference type="ARBA" id="ARBA00009995"/>
    </source>
</evidence>
<dbReference type="FunFam" id="3.40.50.2000:FF:000138">
    <property type="entry name" value="Glycosyltransferase"/>
    <property type="match status" value="1"/>
</dbReference>
<dbReference type="Proteomes" id="UP001152484">
    <property type="component" value="Unassembled WGS sequence"/>
</dbReference>
<evidence type="ECO:0000256" key="3">
    <source>
        <dbReference type="ARBA" id="ARBA00022679"/>
    </source>
</evidence>
<dbReference type="OrthoDB" id="5835829at2759"/>
<proteinExistence type="inferred from homology"/>
<organism evidence="4 5">
    <name type="scientific">Cuscuta europaea</name>
    <name type="common">European dodder</name>
    <dbReference type="NCBI Taxonomy" id="41803"/>
    <lineage>
        <taxon>Eukaryota</taxon>
        <taxon>Viridiplantae</taxon>
        <taxon>Streptophyta</taxon>
        <taxon>Embryophyta</taxon>
        <taxon>Tracheophyta</taxon>
        <taxon>Spermatophyta</taxon>
        <taxon>Magnoliopsida</taxon>
        <taxon>eudicotyledons</taxon>
        <taxon>Gunneridae</taxon>
        <taxon>Pentapetalae</taxon>
        <taxon>asterids</taxon>
        <taxon>lamiids</taxon>
        <taxon>Solanales</taxon>
        <taxon>Convolvulaceae</taxon>
        <taxon>Cuscuteae</taxon>
        <taxon>Cuscuta</taxon>
        <taxon>Cuscuta subgen. Cuscuta</taxon>
    </lineage>
</organism>
<keyword evidence="5" id="KW-1185">Reference proteome</keyword>
<comment type="similarity">
    <text evidence="1">Belongs to the UDP-glycosyltransferase family.</text>
</comment>
<dbReference type="CDD" id="cd03784">
    <property type="entry name" value="GT1_Gtf-like"/>
    <property type="match status" value="1"/>
</dbReference>
<dbReference type="Pfam" id="PF00201">
    <property type="entry name" value="UDPGT"/>
    <property type="match status" value="1"/>
</dbReference>
<evidence type="ECO:0000256" key="2">
    <source>
        <dbReference type="ARBA" id="ARBA00022676"/>
    </source>
</evidence>
<dbReference type="AlphaFoldDB" id="A0A9P0Z8Z7"/>
<dbReference type="SUPFAM" id="SSF53756">
    <property type="entry name" value="UDP-Glycosyltransferase/glycogen phosphorylase"/>
    <property type="match status" value="1"/>
</dbReference>
<comment type="caution">
    <text evidence="4">The sequence shown here is derived from an EMBL/GenBank/DDBJ whole genome shotgun (WGS) entry which is preliminary data.</text>
</comment>
<evidence type="ECO:0000313" key="4">
    <source>
        <dbReference type="EMBL" id="CAH9094093.1"/>
    </source>
</evidence>
<keyword evidence="3" id="KW-0808">Transferase</keyword>
<protein>
    <submittedName>
        <fullName evidence="4">Uncharacterized protein</fullName>
    </submittedName>
</protein>
<dbReference type="Gene3D" id="3.40.50.2000">
    <property type="entry name" value="Glycogen Phosphorylase B"/>
    <property type="match status" value="2"/>
</dbReference>
<name>A0A9P0Z8Z7_CUSEU</name>
<reference evidence="4" key="1">
    <citation type="submission" date="2022-07" db="EMBL/GenBank/DDBJ databases">
        <authorList>
            <person name="Macas J."/>
            <person name="Novak P."/>
            <person name="Neumann P."/>
        </authorList>
    </citation>
    <scope>NUCLEOTIDE SEQUENCE</scope>
</reference>
<dbReference type="EMBL" id="CAMAPE010000031">
    <property type="protein sequence ID" value="CAH9094093.1"/>
    <property type="molecule type" value="Genomic_DNA"/>
</dbReference>
<accession>A0A9P0Z8Z7</accession>
<keyword evidence="2" id="KW-0328">Glycosyltransferase</keyword>